<dbReference type="EMBL" id="JAENHP010000002">
    <property type="protein sequence ID" value="MBM2615751.1"/>
    <property type="molecule type" value="Genomic_DNA"/>
</dbReference>
<evidence type="ECO:0000259" key="2">
    <source>
        <dbReference type="Pfam" id="PF03372"/>
    </source>
</evidence>
<evidence type="ECO:0000313" key="3">
    <source>
        <dbReference type="EMBL" id="MBM2615751.1"/>
    </source>
</evidence>
<dbReference type="GO" id="GO:0004519">
    <property type="term" value="F:endonuclease activity"/>
    <property type="evidence" value="ECO:0007669"/>
    <property type="project" value="UniProtKB-KW"/>
</dbReference>
<keyword evidence="1" id="KW-0812">Transmembrane</keyword>
<dbReference type="SUPFAM" id="SSF56219">
    <property type="entry name" value="DNase I-like"/>
    <property type="match status" value="1"/>
</dbReference>
<keyword evidence="1" id="KW-0472">Membrane</keyword>
<reference evidence="3 4" key="1">
    <citation type="submission" date="2021-01" db="EMBL/GenBank/DDBJ databases">
        <title>Actinoplanes sp. nov. LDG1-06 isolated from lichen.</title>
        <authorList>
            <person name="Saeng-In P."/>
            <person name="Phongsopitanun W."/>
            <person name="Kanchanasin P."/>
            <person name="Yuki M."/>
            <person name="Kudo T."/>
            <person name="Ohkuma M."/>
            <person name="Tanasupawat S."/>
        </authorList>
    </citation>
    <scope>NUCLEOTIDE SEQUENCE [LARGE SCALE GENOMIC DNA]</scope>
    <source>
        <strain evidence="3 4">LDG1-06</strain>
    </source>
</reference>
<feature type="transmembrane region" description="Helical" evidence="1">
    <location>
        <begin position="12"/>
        <end position="31"/>
    </location>
</feature>
<dbReference type="InterPro" id="IPR005135">
    <property type="entry name" value="Endo/exonuclease/phosphatase"/>
</dbReference>
<feature type="transmembrane region" description="Helical" evidence="1">
    <location>
        <begin position="65"/>
        <end position="85"/>
    </location>
</feature>
<proteinExistence type="predicted"/>
<keyword evidence="3" id="KW-0255">Endonuclease</keyword>
<keyword evidence="1" id="KW-1133">Transmembrane helix</keyword>
<gene>
    <name evidence="3" type="ORF">JIG36_09310</name>
</gene>
<evidence type="ECO:0000313" key="4">
    <source>
        <dbReference type="Proteomes" id="UP000632138"/>
    </source>
</evidence>
<accession>A0ABS2A7F0</accession>
<dbReference type="RefSeq" id="WP_203375608.1">
    <property type="nucleotide sequence ID" value="NZ_JAENHP010000002.1"/>
</dbReference>
<evidence type="ECO:0000256" key="1">
    <source>
        <dbReference type="SAM" id="Phobius"/>
    </source>
</evidence>
<feature type="transmembrane region" description="Helical" evidence="1">
    <location>
        <begin position="43"/>
        <end position="60"/>
    </location>
</feature>
<feature type="domain" description="Endonuclease/exonuclease/phosphatase" evidence="2">
    <location>
        <begin position="100"/>
        <end position="293"/>
    </location>
</feature>
<dbReference type="Gene3D" id="3.60.10.10">
    <property type="entry name" value="Endonuclease/exonuclease/phosphatase"/>
    <property type="match status" value="1"/>
</dbReference>
<keyword evidence="4" id="KW-1185">Reference proteome</keyword>
<keyword evidence="3" id="KW-0540">Nuclease</keyword>
<keyword evidence="3" id="KW-0378">Hydrolase</keyword>
<sequence>MIDGRRGHPVLRGAAMGSAVVLALVLLGHRVIPGSAGTVTDSILPWLAAPVPALILAGVVRRRALVLASALIPALVWAVMFVPTLTDRARQGPHNLRVASLNLGSAEPAAALRPLLDARADVVVLQEVTADNRKTVRATLEPELPYRAAAGTIAVYSRLPLDGTEPVDIGIGWTRALRTTVGSGADSVRLYAAHLASARPAMTAGRDRTLTTLASAVRADDHPRLLLAGDLNTATTDRRFAVLAPLADTQEEAGAGFGFTWPARLPVLRPDHILQRGLTTRHATVVTAPGSDHRAVLADLDAAS</sequence>
<name>A0ABS2A7F0_9ACTN</name>
<protein>
    <submittedName>
        <fullName evidence="3">Endonuclease/exonuclease/phosphatase family protein</fullName>
    </submittedName>
</protein>
<dbReference type="InterPro" id="IPR036691">
    <property type="entry name" value="Endo/exonu/phosph_ase_sf"/>
</dbReference>
<comment type="caution">
    <text evidence="3">The sequence shown here is derived from an EMBL/GenBank/DDBJ whole genome shotgun (WGS) entry which is preliminary data.</text>
</comment>
<dbReference type="Proteomes" id="UP000632138">
    <property type="component" value="Unassembled WGS sequence"/>
</dbReference>
<organism evidence="3 4">
    <name type="scientific">Paractinoplanes ovalisporus</name>
    <dbReference type="NCBI Taxonomy" id="2810368"/>
    <lineage>
        <taxon>Bacteria</taxon>
        <taxon>Bacillati</taxon>
        <taxon>Actinomycetota</taxon>
        <taxon>Actinomycetes</taxon>
        <taxon>Micromonosporales</taxon>
        <taxon>Micromonosporaceae</taxon>
        <taxon>Paractinoplanes</taxon>
    </lineage>
</organism>
<dbReference type="Pfam" id="PF03372">
    <property type="entry name" value="Exo_endo_phos"/>
    <property type="match status" value="1"/>
</dbReference>